<keyword evidence="2" id="KW-1185">Reference proteome</keyword>
<gene>
    <name evidence="1" type="ORF">CDAR_196491</name>
</gene>
<sequence>MFVTFIVIDSRKLNITSEWEKRKEKKDGGNEPLLKHTPPPLICCSSWDGRMCQESGLCQLRFWFCRFRGVCKFAFVSVGAMFRVRQTLLWSSEETEAGVPSTGDDADGGESDMLCYQTYVWQTNCK</sequence>
<dbReference type="Proteomes" id="UP001054837">
    <property type="component" value="Unassembled WGS sequence"/>
</dbReference>
<accession>A0AAV4PZ14</accession>
<organism evidence="1 2">
    <name type="scientific">Caerostris darwini</name>
    <dbReference type="NCBI Taxonomy" id="1538125"/>
    <lineage>
        <taxon>Eukaryota</taxon>
        <taxon>Metazoa</taxon>
        <taxon>Ecdysozoa</taxon>
        <taxon>Arthropoda</taxon>
        <taxon>Chelicerata</taxon>
        <taxon>Arachnida</taxon>
        <taxon>Araneae</taxon>
        <taxon>Araneomorphae</taxon>
        <taxon>Entelegynae</taxon>
        <taxon>Araneoidea</taxon>
        <taxon>Araneidae</taxon>
        <taxon>Caerostris</taxon>
    </lineage>
</organism>
<reference evidence="1 2" key="1">
    <citation type="submission" date="2021-06" db="EMBL/GenBank/DDBJ databases">
        <title>Caerostris darwini draft genome.</title>
        <authorList>
            <person name="Kono N."/>
            <person name="Arakawa K."/>
        </authorList>
    </citation>
    <scope>NUCLEOTIDE SEQUENCE [LARGE SCALE GENOMIC DNA]</scope>
</reference>
<evidence type="ECO:0000313" key="2">
    <source>
        <dbReference type="Proteomes" id="UP001054837"/>
    </source>
</evidence>
<name>A0AAV4PZ14_9ARAC</name>
<evidence type="ECO:0000313" key="1">
    <source>
        <dbReference type="EMBL" id="GIY01449.1"/>
    </source>
</evidence>
<protein>
    <submittedName>
        <fullName evidence="1">Uncharacterized protein</fullName>
    </submittedName>
</protein>
<dbReference type="EMBL" id="BPLQ01003582">
    <property type="protein sequence ID" value="GIY01449.1"/>
    <property type="molecule type" value="Genomic_DNA"/>
</dbReference>
<proteinExistence type="predicted"/>
<comment type="caution">
    <text evidence="1">The sequence shown here is derived from an EMBL/GenBank/DDBJ whole genome shotgun (WGS) entry which is preliminary data.</text>
</comment>
<dbReference type="AlphaFoldDB" id="A0AAV4PZ14"/>